<dbReference type="EMBL" id="FOFV01000003">
    <property type="protein sequence ID" value="SEQ53511.1"/>
    <property type="molecule type" value="Genomic_DNA"/>
</dbReference>
<evidence type="ECO:0000256" key="2">
    <source>
        <dbReference type="PIRSR" id="PIRSR603782-1"/>
    </source>
</evidence>
<dbReference type="GO" id="GO:0046872">
    <property type="term" value="F:metal ion binding"/>
    <property type="evidence" value="ECO:0007669"/>
    <property type="project" value="UniProtKB-KW"/>
</dbReference>
<dbReference type="PANTHER" id="PTHR12151:SF25">
    <property type="entry name" value="LINALOOL DEHYDRATASE_ISOMERASE DOMAIN-CONTAINING PROTEIN"/>
    <property type="match status" value="1"/>
</dbReference>
<evidence type="ECO:0000313" key="5">
    <source>
        <dbReference type="Proteomes" id="UP000199503"/>
    </source>
</evidence>
<keyword evidence="3" id="KW-1015">Disulfide bond</keyword>
<dbReference type="AlphaFoldDB" id="A0A1H9GTT7"/>
<dbReference type="SUPFAM" id="SSF52833">
    <property type="entry name" value="Thioredoxin-like"/>
    <property type="match status" value="1"/>
</dbReference>
<protein>
    <submittedName>
        <fullName evidence="4">Protein SCO1/2</fullName>
    </submittedName>
</protein>
<keyword evidence="2" id="KW-0479">Metal-binding</keyword>
<dbReference type="FunFam" id="3.40.30.10:FF:000013">
    <property type="entry name" value="Blast:Protein SCO1 homolog, mitochondrial"/>
    <property type="match status" value="1"/>
</dbReference>
<feature type="disulfide bond" description="Redox-active" evidence="3">
    <location>
        <begin position="38"/>
        <end position="42"/>
    </location>
</feature>
<dbReference type="Proteomes" id="UP000199503">
    <property type="component" value="Unassembled WGS sequence"/>
</dbReference>
<dbReference type="OrthoDB" id="9790194at2"/>
<accession>A0A1H9GTT7</accession>
<keyword evidence="5" id="KW-1185">Reference proteome</keyword>
<feature type="binding site" evidence="2">
    <location>
        <position position="42"/>
    </location>
    <ligand>
        <name>Cu cation</name>
        <dbReference type="ChEBI" id="CHEBI:23378"/>
    </ligand>
</feature>
<reference evidence="5" key="1">
    <citation type="submission" date="2016-10" db="EMBL/GenBank/DDBJ databases">
        <authorList>
            <person name="Varghese N."/>
            <person name="Submissions S."/>
        </authorList>
    </citation>
    <scope>NUCLEOTIDE SEQUENCE [LARGE SCALE GENOMIC DNA]</scope>
    <source>
        <strain evidence="5">DSM 44437</strain>
    </source>
</reference>
<dbReference type="PANTHER" id="PTHR12151">
    <property type="entry name" value="ELECTRON TRANSPORT PROTIN SCO1/SENC FAMILY MEMBER"/>
    <property type="match status" value="1"/>
</dbReference>
<feature type="binding site" evidence="2">
    <location>
        <position position="38"/>
    </location>
    <ligand>
        <name>Cu cation</name>
        <dbReference type="ChEBI" id="CHEBI:23378"/>
    </ligand>
</feature>
<dbReference type="Gene3D" id="3.40.30.10">
    <property type="entry name" value="Glutaredoxin"/>
    <property type="match status" value="1"/>
</dbReference>
<dbReference type="CDD" id="cd02968">
    <property type="entry name" value="SCO"/>
    <property type="match status" value="1"/>
</dbReference>
<sequence>MNPNVVPRYELLDHHGNSVTEQHFTGRYQLVFFGFTHCRVVCPTALTKLSTVLDDLGPLADRIQPLYVSVDPDRDTPEVMRAFLEADHPRFLGLTGGTEATEAARTAFRVFATRKADPDDPDGYAVPHTAVTYLLDTDATYLAHFPDVLEATEIADRIRELCGTSAT</sequence>
<evidence type="ECO:0000256" key="3">
    <source>
        <dbReference type="PIRSR" id="PIRSR603782-2"/>
    </source>
</evidence>
<gene>
    <name evidence="4" type="ORF">SAMN04488000_103272</name>
</gene>
<dbReference type="STRING" id="65499.SAMN04488000_103272"/>
<name>A0A1H9GTT7_9PSEU</name>
<organism evidence="4 5">
    <name type="scientific">Lentzea albida</name>
    <dbReference type="NCBI Taxonomy" id="65499"/>
    <lineage>
        <taxon>Bacteria</taxon>
        <taxon>Bacillati</taxon>
        <taxon>Actinomycetota</taxon>
        <taxon>Actinomycetes</taxon>
        <taxon>Pseudonocardiales</taxon>
        <taxon>Pseudonocardiaceae</taxon>
        <taxon>Lentzea</taxon>
    </lineage>
</organism>
<evidence type="ECO:0000256" key="1">
    <source>
        <dbReference type="ARBA" id="ARBA00010996"/>
    </source>
</evidence>
<feature type="binding site" evidence="2">
    <location>
        <position position="128"/>
    </location>
    <ligand>
        <name>Cu cation</name>
        <dbReference type="ChEBI" id="CHEBI:23378"/>
    </ligand>
</feature>
<dbReference type="InterPro" id="IPR036249">
    <property type="entry name" value="Thioredoxin-like_sf"/>
</dbReference>
<proteinExistence type="inferred from homology"/>
<dbReference type="Pfam" id="PF02630">
    <property type="entry name" value="SCO1-SenC"/>
    <property type="match status" value="1"/>
</dbReference>
<evidence type="ECO:0000313" key="4">
    <source>
        <dbReference type="EMBL" id="SEQ53511.1"/>
    </source>
</evidence>
<keyword evidence="2" id="KW-0186">Copper</keyword>
<dbReference type="InterPro" id="IPR003782">
    <property type="entry name" value="SCO1/SenC"/>
</dbReference>
<dbReference type="RefSeq" id="WP_089913379.1">
    <property type="nucleotide sequence ID" value="NZ_FOFV01000003.1"/>
</dbReference>
<comment type="similarity">
    <text evidence="1">Belongs to the SCO1/2 family.</text>
</comment>